<accession>A0AAN8Q532</accession>
<dbReference type="EMBL" id="JAGTTL010000039">
    <property type="protein sequence ID" value="KAK6291994.1"/>
    <property type="molecule type" value="Genomic_DNA"/>
</dbReference>
<protein>
    <submittedName>
        <fullName evidence="1">Uncharacterized protein</fullName>
    </submittedName>
</protein>
<sequence length="81" mass="9047">MPPPLHLLSPSHCLEINHELTARRQPSYGVLTVPSFPLLEKKWRWRRSLTLSSSTPLCAPGGERAGSTSAAVAEDLEQWRK</sequence>
<evidence type="ECO:0000313" key="2">
    <source>
        <dbReference type="Proteomes" id="UP001356427"/>
    </source>
</evidence>
<reference evidence="1 2" key="1">
    <citation type="submission" date="2021-04" db="EMBL/GenBank/DDBJ databases">
        <authorList>
            <person name="De Guttry C."/>
            <person name="Zahm M."/>
            <person name="Klopp C."/>
            <person name="Cabau C."/>
            <person name="Louis A."/>
            <person name="Berthelot C."/>
            <person name="Parey E."/>
            <person name="Roest Crollius H."/>
            <person name="Montfort J."/>
            <person name="Robinson-Rechavi M."/>
            <person name="Bucao C."/>
            <person name="Bouchez O."/>
            <person name="Gislard M."/>
            <person name="Lluch J."/>
            <person name="Milhes M."/>
            <person name="Lampietro C."/>
            <person name="Lopez Roques C."/>
            <person name="Donnadieu C."/>
            <person name="Braasch I."/>
            <person name="Desvignes T."/>
            <person name="Postlethwait J."/>
            <person name="Bobe J."/>
            <person name="Wedekind C."/>
            <person name="Guiguen Y."/>
        </authorList>
    </citation>
    <scope>NUCLEOTIDE SEQUENCE [LARGE SCALE GENOMIC DNA]</scope>
    <source>
        <strain evidence="1">Cs_M1</strain>
        <tissue evidence="1">Blood</tissue>
    </source>
</reference>
<proteinExistence type="predicted"/>
<evidence type="ECO:0000313" key="1">
    <source>
        <dbReference type="EMBL" id="KAK6291994.1"/>
    </source>
</evidence>
<organism evidence="1 2">
    <name type="scientific">Coregonus suidteri</name>
    <dbReference type="NCBI Taxonomy" id="861788"/>
    <lineage>
        <taxon>Eukaryota</taxon>
        <taxon>Metazoa</taxon>
        <taxon>Chordata</taxon>
        <taxon>Craniata</taxon>
        <taxon>Vertebrata</taxon>
        <taxon>Euteleostomi</taxon>
        <taxon>Actinopterygii</taxon>
        <taxon>Neopterygii</taxon>
        <taxon>Teleostei</taxon>
        <taxon>Protacanthopterygii</taxon>
        <taxon>Salmoniformes</taxon>
        <taxon>Salmonidae</taxon>
        <taxon>Coregoninae</taxon>
        <taxon>Coregonus</taxon>
    </lineage>
</organism>
<keyword evidence="2" id="KW-1185">Reference proteome</keyword>
<comment type="caution">
    <text evidence="1">The sequence shown here is derived from an EMBL/GenBank/DDBJ whole genome shotgun (WGS) entry which is preliminary data.</text>
</comment>
<gene>
    <name evidence="1" type="ORF">J4Q44_G00377790</name>
</gene>
<name>A0AAN8Q532_9TELE</name>
<dbReference type="AlphaFoldDB" id="A0AAN8Q532"/>
<dbReference type="Proteomes" id="UP001356427">
    <property type="component" value="Unassembled WGS sequence"/>
</dbReference>